<evidence type="ECO:0000313" key="7">
    <source>
        <dbReference type="EMBL" id="KAF4691785.1"/>
    </source>
</evidence>
<evidence type="ECO:0000313" key="10">
    <source>
        <dbReference type="Proteomes" id="UP000574390"/>
    </source>
</evidence>
<accession>A0A7J6P6Q6</accession>
<dbReference type="SUPFAM" id="SSF53098">
    <property type="entry name" value="Ribonuclease H-like"/>
    <property type="match status" value="1"/>
</dbReference>
<evidence type="ECO:0000256" key="4">
    <source>
        <dbReference type="ARBA" id="ARBA00022833"/>
    </source>
</evidence>
<evidence type="ECO:0000256" key="5">
    <source>
        <dbReference type="ARBA" id="ARBA00023242"/>
    </source>
</evidence>
<comment type="subcellular location">
    <subcellularLocation>
        <location evidence="1">Nucleus</location>
    </subcellularLocation>
</comment>
<evidence type="ECO:0000256" key="3">
    <source>
        <dbReference type="ARBA" id="ARBA00022771"/>
    </source>
</evidence>
<dbReference type="EMBL" id="JABANP010000071">
    <property type="protein sequence ID" value="KAF4691785.1"/>
    <property type="molecule type" value="Genomic_DNA"/>
</dbReference>
<evidence type="ECO:0000256" key="6">
    <source>
        <dbReference type="SAM" id="MobiDB-lite"/>
    </source>
</evidence>
<dbReference type="OrthoDB" id="1607513at2759"/>
<dbReference type="GO" id="GO:0005634">
    <property type="term" value="C:nucleus"/>
    <property type="evidence" value="ECO:0007669"/>
    <property type="project" value="UniProtKB-SubCell"/>
</dbReference>
<name>A0A7J6P6Q6_PEROL</name>
<dbReference type="PANTHER" id="PTHR46481">
    <property type="entry name" value="ZINC FINGER BED DOMAIN-CONTAINING PROTEIN 4"/>
    <property type="match status" value="1"/>
</dbReference>
<feature type="compositionally biased region" description="Polar residues" evidence="6">
    <location>
        <begin position="1"/>
        <end position="15"/>
    </location>
</feature>
<feature type="region of interest" description="Disordered" evidence="6">
    <location>
        <begin position="274"/>
        <end position="320"/>
    </location>
</feature>
<sequence>MSSPSDASQATNNRLSKGCKRFPDWDRHEGNKLKCPRCHKLIAVNKGSYSGVAKHEDSCKKQHAEAKKTDNKLLQDFVKAGVSAETEALLIEFVINSGSPLNLVDDKHFRKFVTALNRNYKPPSRRALSNRILSRMDNHFQAVKAWLREARSVNLTMDVWSRSSRSSFLSLMGHTIIENQLKAVVLDFRKLSGRHTAEAISAVVKDVVLQCGIVGRVRAITSDAAAVNVKAVKLLACDDEFTDGREICHLLCGAHKLHLSVVNSLSVWGRSSSDALSSDSDGSDGDVEGGRAPESQPESGDSDLSDWLNEATDTESEDVDEKCDMAWSSGVERQVRRNNRPILATLTKLRAHGRLVRQSNIAWSELEGCIKKEKESIGDSTKVKIIPRDIITRWNSTMFLIRWFLDDANKKGFINFQSICLKRRPSDSLRKHMVRYKLDVDDFANAENVHCVVTDIELATRLLSGSRYCSLSLLRPVVRSLVTRLSSKTEGHGRLAKMSKGMVDSLKQYWSTVPVLDLRFQPYSVPYFPKI</sequence>
<dbReference type="InterPro" id="IPR012337">
    <property type="entry name" value="RNaseH-like_sf"/>
</dbReference>
<dbReference type="SUPFAM" id="SSF140996">
    <property type="entry name" value="Hermes dimerisation domain"/>
    <property type="match status" value="1"/>
</dbReference>
<dbReference type="Proteomes" id="UP000541610">
    <property type="component" value="Unassembled WGS sequence"/>
</dbReference>
<reference evidence="9 10" key="1">
    <citation type="submission" date="2020-04" db="EMBL/GenBank/DDBJ databases">
        <title>Perkinsus olseni comparative genomics.</title>
        <authorList>
            <person name="Bogema D.R."/>
        </authorList>
    </citation>
    <scope>NUCLEOTIDE SEQUENCE [LARGE SCALE GENOMIC DNA]</scope>
    <source>
        <strain evidence="7">00978-12</strain>
        <strain evidence="8">ATCC PRA-205</strain>
    </source>
</reference>
<evidence type="ECO:0000313" key="9">
    <source>
        <dbReference type="Proteomes" id="UP000541610"/>
    </source>
</evidence>
<dbReference type="AlphaFoldDB" id="A0A7J6P6Q6"/>
<dbReference type="PANTHER" id="PTHR46481:SF10">
    <property type="entry name" value="ZINC FINGER BED DOMAIN-CONTAINING PROTEIN 39"/>
    <property type="match status" value="1"/>
</dbReference>
<evidence type="ECO:0000256" key="1">
    <source>
        <dbReference type="ARBA" id="ARBA00004123"/>
    </source>
</evidence>
<organism evidence="7 9">
    <name type="scientific">Perkinsus olseni</name>
    <name type="common">Perkinsus atlanticus</name>
    <dbReference type="NCBI Taxonomy" id="32597"/>
    <lineage>
        <taxon>Eukaryota</taxon>
        <taxon>Sar</taxon>
        <taxon>Alveolata</taxon>
        <taxon>Perkinsozoa</taxon>
        <taxon>Perkinsea</taxon>
        <taxon>Perkinsida</taxon>
        <taxon>Perkinsidae</taxon>
        <taxon>Perkinsus</taxon>
    </lineage>
</organism>
<gene>
    <name evidence="7" type="ORF">FOZ60_014800</name>
    <name evidence="8" type="ORF">FOZ62_003176</name>
</gene>
<keyword evidence="5" id="KW-0539">Nucleus</keyword>
<feature type="region of interest" description="Disordered" evidence="6">
    <location>
        <begin position="1"/>
        <end position="21"/>
    </location>
</feature>
<evidence type="ECO:0000313" key="8">
    <source>
        <dbReference type="EMBL" id="KAF4727259.1"/>
    </source>
</evidence>
<comment type="caution">
    <text evidence="7">The sequence shown here is derived from an EMBL/GenBank/DDBJ whole genome shotgun (WGS) entry which is preliminary data.</text>
</comment>
<keyword evidence="2" id="KW-0479">Metal-binding</keyword>
<protein>
    <submittedName>
        <fullName evidence="7">Uncharacterized protein</fullName>
    </submittedName>
</protein>
<keyword evidence="4" id="KW-0862">Zinc</keyword>
<keyword evidence="3" id="KW-0863">Zinc-finger</keyword>
<proteinExistence type="predicted"/>
<dbReference type="Proteomes" id="UP000574390">
    <property type="component" value="Unassembled WGS sequence"/>
</dbReference>
<dbReference type="EMBL" id="JABANM010017737">
    <property type="protein sequence ID" value="KAF4727259.1"/>
    <property type="molecule type" value="Genomic_DNA"/>
</dbReference>
<evidence type="ECO:0000256" key="2">
    <source>
        <dbReference type="ARBA" id="ARBA00022723"/>
    </source>
</evidence>
<dbReference type="InterPro" id="IPR052035">
    <property type="entry name" value="ZnF_BED_domain_contain"/>
</dbReference>
<dbReference type="GO" id="GO:0008270">
    <property type="term" value="F:zinc ion binding"/>
    <property type="evidence" value="ECO:0007669"/>
    <property type="project" value="UniProtKB-KW"/>
</dbReference>